<accession>A0A4Y1WNW7</accession>
<dbReference type="KEGG" id="acou:A5CBH24_01260"/>
<evidence type="ECO:0000313" key="3">
    <source>
        <dbReference type="Proteomes" id="UP000318946"/>
    </source>
</evidence>
<dbReference type="Proteomes" id="UP000318946">
    <property type="component" value="Chromosome"/>
</dbReference>
<dbReference type="PANTHER" id="PTHR34301">
    <property type="entry name" value="DNA-BINDING PROTEIN-RELATED"/>
    <property type="match status" value="1"/>
</dbReference>
<gene>
    <name evidence="2" type="ORF">A5CBH24_01260</name>
</gene>
<dbReference type="InterPro" id="IPR011579">
    <property type="entry name" value="ATPase_dom"/>
</dbReference>
<dbReference type="RefSeq" id="WP_141411858.1">
    <property type="nucleotide sequence ID" value="NZ_AP019735.1"/>
</dbReference>
<dbReference type="AlphaFoldDB" id="A0A4Y1WNW7"/>
<reference evidence="3" key="1">
    <citation type="submission" date="2019-06" db="EMBL/GenBank/DDBJ databases">
        <title>Alistipes onderdonkii subsp. vulgaris subsp. nov., Alistipes dispar sp. nov. and Alistipes communis sp. nov., isolated from human faeces, and creation of Alistipes onderdonkii subsp. onderdonkii subsp. nov.</title>
        <authorList>
            <person name="Sakamoto M."/>
            <person name="Ikeyama N."/>
            <person name="Ogata Y."/>
            <person name="Suda W."/>
            <person name="Iino T."/>
            <person name="Hattori M."/>
            <person name="Ohkuma M."/>
        </authorList>
    </citation>
    <scope>NUCLEOTIDE SEQUENCE [LARGE SCALE GENOMIC DNA]</scope>
    <source>
        <strain evidence="3">5CBH24</strain>
    </source>
</reference>
<keyword evidence="3" id="KW-1185">Reference proteome</keyword>
<protein>
    <submittedName>
        <fullName evidence="2">ATPase</fullName>
    </submittedName>
</protein>
<dbReference type="Pfam" id="PF01637">
    <property type="entry name" value="ATPase_2"/>
    <property type="match status" value="1"/>
</dbReference>
<proteinExistence type="predicted"/>
<feature type="domain" description="ATPase" evidence="1">
    <location>
        <begin position="19"/>
        <end position="262"/>
    </location>
</feature>
<dbReference type="GeneID" id="78340847"/>
<dbReference type="OrthoDB" id="9805535at2"/>
<dbReference type="GO" id="GO:0005524">
    <property type="term" value="F:ATP binding"/>
    <property type="evidence" value="ECO:0007669"/>
    <property type="project" value="InterPro"/>
</dbReference>
<dbReference type="PANTHER" id="PTHR34301:SF8">
    <property type="entry name" value="ATPASE DOMAIN-CONTAINING PROTEIN"/>
    <property type="match status" value="1"/>
</dbReference>
<sequence length="376" mass="43178">MKHRINPFVISGYVSAEYFCDRKAETAQLIREVSNGNNVALISTRRMGKTGLIQHCFRNPELKDGFYNFFIDIYATKSLREFVFSLSRTILETLKPRGRKAMELFLHNLRSLQAGITFDVTGIPSFNVQLGDIQHTETTLDEIFTYLSAADKPCIVAIDEFQQIASYPEKNVEAMLRTYVQHCPNAHFIFAGSQRHTMGNMFTSPSRPFYQSVSMMHLESIDLDEYIRFARHHFEQAGKEIERCVVKTIYERFDGITWYIQKMLNALYSMTPSGGTCTEAMIDEALRNIVGSMKYTYTETLFRMPERQKELLIAISKEGRASSVTSGSFIKKYRLSSASSVQAAMKGLLEKDYITSEAGSYHVYDLFFGIWLRENY</sequence>
<evidence type="ECO:0000313" key="2">
    <source>
        <dbReference type="EMBL" id="BBL02813.1"/>
    </source>
</evidence>
<dbReference type="SUPFAM" id="SSF52540">
    <property type="entry name" value="P-loop containing nucleoside triphosphate hydrolases"/>
    <property type="match status" value="1"/>
</dbReference>
<dbReference type="InterPro" id="IPR027417">
    <property type="entry name" value="P-loop_NTPase"/>
</dbReference>
<name>A0A4Y1WNW7_9BACT</name>
<dbReference type="Gene3D" id="3.40.50.300">
    <property type="entry name" value="P-loop containing nucleotide triphosphate hydrolases"/>
    <property type="match status" value="1"/>
</dbReference>
<organism evidence="2 3">
    <name type="scientific">Alistipes communis</name>
    <dbReference type="NCBI Taxonomy" id="2585118"/>
    <lineage>
        <taxon>Bacteria</taxon>
        <taxon>Pseudomonadati</taxon>
        <taxon>Bacteroidota</taxon>
        <taxon>Bacteroidia</taxon>
        <taxon>Bacteroidales</taxon>
        <taxon>Rikenellaceae</taxon>
        <taxon>Alistipes</taxon>
    </lineage>
</organism>
<dbReference type="EMBL" id="AP019735">
    <property type="protein sequence ID" value="BBL02813.1"/>
    <property type="molecule type" value="Genomic_DNA"/>
</dbReference>
<evidence type="ECO:0000259" key="1">
    <source>
        <dbReference type="Pfam" id="PF01637"/>
    </source>
</evidence>